<accession>A0ABU8DNS1</accession>
<dbReference type="Gene3D" id="1.10.287.460">
    <property type="entry name" value="Peptidyl-prolyl cis-trans isomerase, FKBP-type, N-terminal domain"/>
    <property type="match status" value="1"/>
</dbReference>
<sequence length="317" mass="33366">MSPAFSGCTGTREALKVSQQALAAERSITGQFRALMEIKNEQSRRYIAALDDLKAVREKLDECVVTRGTAGASLSLAAIPDGITPPHAGKPGLAGDLSKAPDILPNERVAYPDCASQIRALRAENRSLQSGLTAKDDQLTASQAEIERLVARAAELEARVKEMGDMTPEDAGQHAPLPVADPGGRSVASGLNAPVEQQPLPVTAEDGLPSGDYASGVAFSQEVLRAIETNSALGILTDKKALTAGFSDNMSDAVKYSTSALLTAMSEKQKEAAGAREKTLAQQEQQGESAAARFLALSVWNPKAFSQLLAPSLPWKG</sequence>
<evidence type="ECO:0000313" key="4">
    <source>
        <dbReference type="Proteomes" id="UP001306592"/>
    </source>
</evidence>
<gene>
    <name evidence="3" type="ORF">V8N49_22545</name>
</gene>
<organism evidence="3 4">
    <name type="scientific">Erwinia aphidicola</name>
    <dbReference type="NCBI Taxonomy" id="68334"/>
    <lineage>
        <taxon>Bacteria</taxon>
        <taxon>Pseudomonadati</taxon>
        <taxon>Pseudomonadota</taxon>
        <taxon>Gammaproteobacteria</taxon>
        <taxon>Enterobacterales</taxon>
        <taxon>Erwiniaceae</taxon>
        <taxon>Erwinia</taxon>
    </lineage>
</organism>
<dbReference type="EMBL" id="JBANEI010000027">
    <property type="protein sequence ID" value="MEI2684413.1"/>
    <property type="molecule type" value="Genomic_DNA"/>
</dbReference>
<keyword evidence="4" id="KW-1185">Reference proteome</keyword>
<protein>
    <submittedName>
        <fullName evidence="3">Uncharacterized protein</fullName>
    </submittedName>
</protein>
<dbReference type="InterPro" id="IPR036944">
    <property type="entry name" value="PPIase_FKBP_N_sf"/>
</dbReference>
<evidence type="ECO:0000256" key="2">
    <source>
        <dbReference type="SAM" id="MobiDB-lite"/>
    </source>
</evidence>
<name>A0ABU8DNS1_ERWAP</name>
<comment type="caution">
    <text evidence="3">The sequence shown here is derived from an EMBL/GenBank/DDBJ whole genome shotgun (WGS) entry which is preliminary data.</text>
</comment>
<dbReference type="Proteomes" id="UP001306592">
    <property type="component" value="Unassembled WGS sequence"/>
</dbReference>
<proteinExistence type="predicted"/>
<feature type="coiled-coil region" evidence="1">
    <location>
        <begin position="139"/>
        <end position="166"/>
    </location>
</feature>
<reference evidence="3 4" key="1">
    <citation type="submission" date="2024-02" db="EMBL/GenBank/DDBJ databases">
        <title>First report Erwinia aphidicola in onion in Chile.</title>
        <authorList>
            <person name="Valenzuela M."/>
            <person name="Pena M."/>
            <person name="Dutta B."/>
        </authorList>
    </citation>
    <scope>NUCLEOTIDE SEQUENCE [LARGE SCALE GENOMIC DNA]</scope>
    <source>
        <strain evidence="3 4">QCJ3A</strain>
    </source>
</reference>
<evidence type="ECO:0000313" key="3">
    <source>
        <dbReference type="EMBL" id="MEI2684413.1"/>
    </source>
</evidence>
<dbReference type="RefSeq" id="WP_336204070.1">
    <property type="nucleotide sequence ID" value="NZ_JBANEI010000027.1"/>
</dbReference>
<feature type="region of interest" description="Disordered" evidence="2">
    <location>
        <begin position="166"/>
        <end position="207"/>
    </location>
</feature>
<evidence type="ECO:0000256" key="1">
    <source>
        <dbReference type="SAM" id="Coils"/>
    </source>
</evidence>
<keyword evidence="1" id="KW-0175">Coiled coil</keyword>